<keyword evidence="4" id="KW-1185">Reference proteome</keyword>
<gene>
    <name evidence="3" type="primary">ABSGL_04405.1 scaffold 5409</name>
</gene>
<evidence type="ECO:0000256" key="1">
    <source>
        <dbReference type="ARBA" id="ARBA00022801"/>
    </source>
</evidence>
<feature type="domain" description="Nudix hydrolase" evidence="2">
    <location>
        <begin position="56"/>
        <end position="206"/>
    </location>
</feature>
<dbReference type="OMA" id="WGMTLRM"/>
<dbReference type="Gene3D" id="3.90.79.10">
    <property type="entry name" value="Nucleoside Triphosphate Pyrophosphohydrolase"/>
    <property type="match status" value="1"/>
</dbReference>
<dbReference type="InterPro" id="IPR045121">
    <property type="entry name" value="CoAse"/>
</dbReference>
<dbReference type="InterPro" id="IPR000086">
    <property type="entry name" value="NUDIX_hydrolase_dom"/>
</dbReference>
<dbReference type="InterPro" id="IPR015797">
    <property type="entry name" value="NUDIX_hydrolase-like_dom_sf"/>
</dbReference>
<dbReference type="CDD" id="cd03426">
    <property type="entry name" value="NUDIX_CoAse_Nudt7"/>
    <property type="match status" value="1"/>
</dbReference>
<proteinExistence type="predicted"/>
<protein>
    <recommendedName>
        <fullName evidence="2">Nudix hydrolase domain-containing protein</fullName>
    </recommendedName>
</protein>
<dbReference type="PROSITE" id="PS51462">
    <property type="entry name" value="NUDIX"/>
    <property type="match status" value="1"/>
</dbReference>
<evidence type="ECO:0000313" key="4">
    <source>
        <dbReference type="Proteomes" id="UP000078561"/>
    </source>
</evidence>
<dbReference type="InterPro" id="IPR020084">
    <property type="entry name" value="NUDIX_hydrolase_CS"/>
</dbReference>
<dbReference type="InParanoid" id="A0A163J0J7"/>
<dbReference type="Proteomes" id="UP000078561">
    <property type="component" value="Unassembled WGS sequence"/>
</dbReference>
<dbReference type="PANTHER" id="PTHR12992">
    <property type="entry name" value="NUDIX HYDROLASE"/>
    <property type="match status" value="1"/>
</dbReference>
<evidence type="ECO:0000313" key="3">
    <source>
        <dbReference type="EMBL" id="SAL98840.1"/>
    </source>
</evidence>
<dbReference type="Pfam" id="PF00293">
    <property type="entry name" value="NUDIX"/>
    <property type="match status" value="1"/>
</dbReference>
<reference evidence="3" key="1">
    <citation type="submission" date="2016-04" db="EMBL/GenBank/DDBJ databases">
        <authorList>
            <person name="Evans L.H."/>
            <person name="Alamgir A."/>
            <person name="Owens N."/>
            <person name="Weber N.D."/>
            <person name="Virtaneva K."/>
            <person name="Barbian K."/>
            <person name="Babar A."/>
            <person name="Rosenke K."/>
        </authorList>
    </citation>
    <scope>NUCLEOTIDE SEQUENCE [LARGE SCALE GENOMIC DNA]</scope>
    <source>
        <strain evidence="3">CBS 101.48</strain>
    </source>
</reference>
<keyword evidence="1" id="KW-0378">Hydrolase</keyword>
<dbReference type="STRING" id="4829.A0A163J0J7"/>
<dbReference type="PROSITE" id="PS00893">
    <property type="entry name" value="NUDIX_BOX"/>
    <property type="match status" value="1"/>
</dbReference>
<dbReference type="OrthoDB" id="77989at2759"/>
<dbReference type="AlphaFoldDB" id="A0A163J0J7"/>
<dbReference type="GO" id="GO:0010945">
    <property type="term" value="F:coenzyme A diphosphatase activity"/>
    <property type="evidence" value="ECO:0007669"/>
    <property type="project" value="InterPro"/>
</dbReference>
<sequence length="282" mass="31144">MSLQQLLSLCEKLQTSPIVNKTSPASHPRRAGVAAILRWKIHNDASANLLDTMSIPPTDSSALTSFMKQMESLPGELELLFIQRAKRKGDVWSGQVAFPGGKSEDNETDMDTAMREVEEEIGLDLSGPDFLHLGKLDDKTITSLENKFMMILVPFVFLQLTPNTPPLNIQPDEVAAVHWVSLHYLLSTPTTSYDPFGTHIPDAQRLLPNPRPGMVQVPSITLPTTIAGTMNGADDDNEPVILWGLTLRITQQLIELASNQIQHDARVITYNDPMNGNAKSRL</sequence>
<dbReference type="EMBL" id="LT552359">
    <property type="protein sequence ID" value="SAL98840.1"/>
    <property type="molecule type" value="Genomic_DNA"/>
</dbReference>
<accession>A0A163J0J7</accession>
<name>A0A163J0J7_ABSGL</name>
<dbReference type="PANTHER" id="PTHR12992:SF44">
    <property type="entry name" value="NUDIX HYDROLASE DOMAIN-CONTAINING PROTEIN"/>
    <property type="match status" value="1"/>
</dbReference>
<evidence type="ECO:0000259" key="2">
    <source>
        <dbReference type="PROSITE" id="PS51462"/>
    </source>
</evidence>
<organism evidence="3">
    <name type="scientific">Absidia glauca</name>
    <name type="common">Pin mould</name>
    <dbReference type="NCBI Taxonomy" id="4829"/>
    <lineage>
        <taxon>Eukaryota</taxon>
        <taxon>Fungi</taxon>
        <taxon>Fungi incertae sedis</taxon>
        <taxon>Mucoromycota</taxon>
        <taxon>Mucoromycotina</taxon>
        <taxon>Mucoromycetes</taxon>
        <taxon>Mucorales</taxon>
        <taxon>Cunninghamellaceae</taxon>
        <taxon>Absidia</taxon>
    </lineage>
</organism>
<dbReference type="SUPFAM" id="SSF55811">
    <property type="entry name" value="Nudix"/>
    <property type="match status" value="1"/>
</dbReference>